<proteinExistence type="predicted"/>
<comment type="caution">
    <text evidence="2">The sequence shown here is derived from an EMBL/GenBank/DDBJ whole genome shotgun (WGS) entry which is preliminary data.</text>
</comment>
<dbReference type="InterPro" id="IPR046210">
    <property type="entry name" value="DUF6243"/>
</dbReference>
<dbReference type="RefSeq" id="WP_208256827.1">
    <property type="nucleotide sequence ID" value="NZ_JAGEOJ010000007.1"/>
</dbReference>
<reference evidence="2" key="1">
    <citation type="submission" date="2021-03" db="EMBL/GenBank/DDBJ databases">
        <authorList>
            <person name="Kanchanasin P."/>
            <person name="Saeng-In P."/>
            <person name="Phongsopitanun W."/>
            <person name="Yuki M."/>
            <person name="Kudo T."/>
            <person name="Ohkuma M."/>
            <person name="Tanasupawat S."/>
        </authorList>
    </citation>
    <scope>NUCLEOTIDE SEQUENCE</scope>
    <source>
        <strain evidence="2">GKU 128</strain>
    </source>
</reference>
<name>A0A939PAF9_9ACTN</name>
<feature type="compositionally biased region" description="Acidic residues" evidence="1">
    <location>
        <begin position="60"/>
        <end position="70"/>
    </location>
</feature>
<accession>A0A939PAF9</accession>
<protein>
    <submittedName>
        <fullName evidence="2">Uncharacterized protein</fullName>
    </submittedName>
</protein>
<sequence>MSKNRGRDGLLGVGGQRKKLSRKSLAGKPGSSLPESNDPLAQKRELLRKLRERSQQQTDTSEENSNEENE</sequence>
<evidence type="ECO:0000256" key="1">
    <source>
        <dbReference type="SAM" id="MobiDB-lite"/>
    </source>
</evidence>
<dbReference type="Pfam" id="PF19756">
    <property type="entry name" value="DUF6243"/>
    <property type="match status" value="1"/>
</dbReference>
<feature type="compositionally biased region" description="Basic and acidic residues" evidence="1">
    <location>
        <begin position="41"/>
        <end position="54"/>
    </location>
</feature>
<feature type="region of interest" description="Disordered" evidence="1">
    <location>
        <begin position="1"/>
        <end position="70"/>
    </location>
</feature>
<gene>
    <name evidence="2" type="ORF">J4573_18100</name>
</gene>
<dbReference type="EMBL" id="JAGEOJ010000007">
    <property type="protein sequence ID" value="MBO2449021.1"/>
    <property type="molecule type" value="Genomic_DNA"/>
</dbReference>
<dbReference type="AlphaFoldDB" id="A0A939PAF9"/>
<organism evidence="2 3">
    <name type="scientific">Actinomadura barringtoniae</name>
    <dbReference type="NCBI Taxonomy" id="1427535"/>
    <lineage>
        <taxon>Bacteria</taxon>
        <taxon>Bacillati</taxon>
        <taxon>Actinomycetota</taxon>
        <taxon>Actinomycetes</taxon>
        <taxon>Streptosporangiales</taxon>
        <taxon>Thermomonosporaceae</taxon>
        <taxon>Actinomadura</taxon>
    </lineage>
</organism>
<evidence type="ECO:0000313" key="3">
    <source>
        <dbReference type="Proteomes" id="UP000669179"/>
    </source>
</evidence>
<dbReference type="Proteomes" id="UP000669179">
    <property type="component" value="Unassembled WGS sequence"/>
</dbReference>
<keyword evidence="3" id="KW-1185">Reference proteome</keyword>
<evidence type="ECO:0000313" key="2">
    <source>
        <dbReference type="EMBL" id="MBO2449021.1"/>
    </source>
</evidence>